<feature type="transmembrane region" description="Helical" evidence="6">
    <location>
        <begin position="220"/>
        <end position="240"/>
    </location>
</feature>
<comment type="caution">
    <text evidence="7">The sequence shown here is derived from an EMBL/GenBank/DDBJ whole genome shotgun (WGS) entry which is preliminary data.</text>
</comment>
<dbReference type="CDD" id="cd06580">
    <property type="entry name" value="TM_PBP1_transp_TpRbsC_like"/>
    <property type="match status" value="1"/>
</dbReference>
<dbReference type="Pfam" id="PF02653">
    <property type="entry name" value="BPD_transp_2"/>
    <property type="match status" value="1"/>
</dbReference>
<feature type="transmembrane region" description="Helical" evidence="6">
    <location>
        <begin position="43"/>
        <end position="63"/>
    </location>
</feature>
<protein>
    <submittedName>
        <fullName evidence="7">Branched-chain amino acid ABC transporter permease</fullName>
    </submittedName>
</protein>
<dbReference type="AlphaFoldDB" id="A0A364K870"/>
<accession>A0A364K870</accession>
<reference evidence="7 8" key="2">
    <citation type="submission" date="2018-06" db="EMBL/GenBank/DDBJ databases">
        <authorList>
            <person name="Zhirakovskaya E."/>
        </authorList>
    </citation>
    <scope>NUCLEOTIDE SEQUENCE [LARGE SCALE GENOMIC DNA]</scope>
    <source>
        <strain evidence="7 8">FBKL4.011</strain>
    </source>
</reference>
<evidence type="ECO:0000313" key="8">
    <source>
        <dbReference type="Proteomes" id="UP000251213"/>
    </source>
</evidence>
<dbReference type="GO" id="GO:0022857">
    <property type="term" value="F:transmembrane transporter activity"/>
    <property type="evidence" value="ECO:0007669"/>
    <property type="project" value="InterPro"/>
</dbReference>
<evidence type="ECO:0000256" key="6">
    <source>
        <dbReference type="SAM" id="Phobius"/>
    </source>
</evidence>
<evidence type="ECO:0000256" key="4">
    <source>
        <dbReference type="ARBA" id="ARBA00022989"/>
    </source>
</evidence>
<sequence length="333" mass="35439">MIIGSIAMQVAGYNPFAAYQALFVGSLFQAFDLGETIRTTTPLILTGLAVAIAFRTGLFNIGVEGQMIVAQLASLLVGIKLNLPPVLHMIVAVLVGGIAGAIWGFIPGFLKAVRGVNEVIICIMMNFIALYLSNVLVRNWLSEQGTDSTPKIPESASLRVDFLSEMFDSSRVHLGIIIALIMAFVMYILLWKTKRGYELRAVGYNPSAAEYAGINVKRNIILSMVISGFFAGLAGAGELLGTQGYMAIQSAFTGIGFDGIAVALLGANTPIGVILAALLFGVLTYGSQNMEHVAQVPPELIRVVVAAIIFFVAANISGILLGAVKKKRRAKES</sequence>
<feature type="transmembrane region" description="Helical" evidence="6">
    <location>
        <begin position="83"/>
        <end position="106"/>
    </location>
</feature>
<keyword evidence="5 6" id="KW-0472">Membrane</keyword>
<feature type="transmembrane region" description="Helical" evidence="6">
    <location>
        <begin position="300"/>
        <end position="324"/>
    </location>
</feature>
<dbReference type="Proteomes" id="UP000251213">
    <property type="component" value="Unassembled WGS sequence"/>
</dbReference>
<name>A0A364K870_9BACL</name>
<evidence type="ECO:0000256" key="3">
    <source>
        <dbReference type="ARBA" id="ARBA00022692"/>
    </source>
</evidence>
<comment type="subcellular location">
    <subcellularLocation>
        <location evidence="1">Cell membrane</location>
        <topology evidence="1">Multi-pass membrane protein</topology>
    </subcellularLocation>
</comment>
<dbReference type="InterPro" id="IPR001851">
    <property type="entry name" value="ABC_transp_permease"/>
</dbReference>
<keyword evidence="2" id="KW-1003">Cell membrane</keyword>
<organism evidence="7 8">
    <name type="scientific">Thermoflavimicrobium daqui</name>
    <dbReference type="NCBI Taxonomy" id="2137476"/>
    <lineage>
        <taxon>Bacteria</taxon>
        <taxon>Bacillati</taxon>
        <taxon>Bacillota</taxon>
        <taxon>Bacilli</taxon>
        <taxon>Bacillales</taxon>
        <taxon>Thermoactinomycetaceae</taxon>
        <taxon>Thermoflavimicrobium</taxon>
    </lineage>
</organism>
<keyword evidence="3 6" id="KW-0812">Transmembrane</keyword>
<dbReference type="PANTHER" id="PTHR47089:SF1">
    <property type="entry name" value="GUANOSINE ABC TRANSPORTER PERMEASE PROTEIN NUPP"/>
    <property type="match status" value="1"/>
</dbReference>
<evidence type="ECO:0000313" key="7">
    <source>
        <dbReference type="EMBL" id="RAL26487.1"/>
    </source>
</evidence>
<feature type="transmembrane region" description="Helical" evidence="6">
    <location>
        <begin position="12"/>
        <end position="31"/>
    </location>
</feature>
<evidence type="ECO:0000256" key="2">
    <source>
        <dbReference type="ARBA" id="ARBA00022475"/>
    </source>
</evidence>
<gene>
    <name evidence="7" type="ORF">DL897_05085</name>
</gene>
<reference evidence="7 8" key="1">
    <citation type="submission" date="2018-06" db="EMBL/GenBank/DDBJ databases">
        <title>Thermoflavimicrobium daqus sp. nov., a thermophilic microbe isolated from Moutai-flavour Daqu.</title>
        <authorList>
            <person name="Wang X."/>
            <person name="Zhou H."/>
        </authorList>
    </citation>
    <scope>NUCLEOTIDE SEQUENCE [LARGE SCALE GENOMIC DNA]</scope>
    <source>
        <strain evidence="7 8">FBKL4.011</strain>
    </source>
</reference>
<dbReference type="PANTHER" id="PTHR47089">
    <property type="entry name" value="ABC TRANSPORTER, PERMEASE PROTEIN"/>
    <property type="match status" value="1"/>
</dbReference>
<keyword evidence="8" id="KW-1185">Reference proteome</keyword>
<dbReference type="GO" id="GO:0005886">
    <property type="term" value="C:plasma membrane"/>
    <property type="evidence" value="ECO:0007669"/>
    <property type="project" value="UniProtKB-SubCell"/>
</dbReference>
<dbReference type="EMBL" id="QJKK01000002">
    <property type="protein sequence ID" value="RAL26487.1"/>
    <property type="molecule type" value="Genomic_DNA"/>
</dbReference>
<feature type="transmembrane region" description="Helical" evidence="6">
    <location>
        <begin position="271"/>
        <end position="288"/>
    </location>
</feature>
<feature type="transmembrane region" description="Helical" evidence="6">
    <location>
        <begin position="172"/>
        <end position="190"/>
    </location>
</feature>
<keyword evidence="4 6" id="KW-1133">Transmembrane helix</keyword>
<dbReference type="OrthoDB" id="45037at2"/>
<evidence type="ECO:0000256" key="5">
    <source>
        <dbReference type="ARBA" id="ARBA00023136"/>
    </source>
</evidence>
<proteinExistence type="predicted"/>
<feature type="transmembrane region" description="Helical" evidence="6">
    <location>
        <begin position="118"/>
        <end position="137"/>
    </location>
</feature>
<evidence type="ECO:0000256" key="1">
    <source>
        <dbReference type="ARBA" id="ARBA00004651"/>
    </source>
</evidence>